<dbReference type="PANTHER" id="PTHR13520:SF1">
    <property type="entry name" value="RINT1-LIKE PROTEIN MAG2"/>
    <property type="match status" value="1"/>
</dbReference>
<dbReference type="STRING" id="4540.A0A3L6QGW7"/>
<dbReference type="GO" id="GO:0060628">
    <property type="term" value="P:regulation of ER to Golgi vesicle-mediated transport"/>
    <property type="evidence" value="ECO:0007669"/>
    <property type="project" value="TreeGrafter"/>
</dbReference>
<dbReference type="EMBL" id="PQIB02000012">
    <property type="protein sequence ID" value="RLM78596.1"/>
    <property type="molecule type" value="Genomic_DNA"/>
</dbReference>
<dbReference type="InterPro" id="IPR007528">
    <property type="entry name" value="RINT1_Tip20"/>
</dbReference>
<keyword evidence="3" id="KW-1185">Reference proteome</keyword>
<dbReference type="PROSITE" id="PS51386">
    <property type="entry name" value="RINT1_TIP20"/>
    <property type="match status" value="1"/>
</dbReference>
<dbReference type="OrthoDB" id="2189254at2759"/>
<comment type="caution">
    <text evidence="2">The sequence shown here is derived from an EMBL/GenBank/DDBJ whole genome shotgun (WGS) entry which is preliminary data.</text>
</comment>
<dbReference type="GO" id="GO:0070939">
    <property type="term" value="C:Dsl1/NZR complex"/>
    <property type="evidence" value="ECO:0007669"/>
    <property type="project" value="InterPro"/>
</dbReference>
<reference evidence="3" key="1">
    <citation type="journal article" date="2019" name="Nat. Commun.">
        <title>The genome of broomcorn millet.</title>
        <authorList>
            <person name="Zou C."/>
            <person name="Miki D."/>
            <person name="Li D."/>
            <person name="Tang Q."/>
            <person name="Xiao L."/>
            <person name="Rajput S."/>
            <person name="Deng P."/>
            <person name="Jia W."/>
            <person name="Huang R."/>
            <person name="Zhang M."/>
            <person name="Sun Y."/>
            <person name="Hu J."/>
            <person name="Fu X."/>
            <person name="Schnable P.S."/>
            <person name="Li F."/>
            <person name="Zhang H."/>
            <person name="Feng B."/>
            <person name="Zhu X."/>
            <person name="Liu R."/>
            <person name="Schnable J.C."/>
            <person name="Zhu J.-K."/>
            <person name="Zhang H."/>
        </authorList>
    </citation>
    <scope>NUCLEOTIDE SEQUENCE [LARGE SCALE GENOMIC DNA]</scope>
</reference>
<organism evidence="2 3">
    <name type="scientific">Panicum miliaceum</name>
    <name type="common">Proso millet</name>
    <name type="synonym">Broomcorn millet</name>
    <dbReference type="NCBI Taxonomy" id="4540"/>
    <lineage>
        <taxon>Eukaryota</taxon>
        <taxon>Viridiplantae</taxon>
        <taxon>Streptophyta</taxon>
        <taxon>Embryophyta</taxon>
        <taxon>Tracheophyta</taxon>
        <taxon>Spermatophyta</taxon>
        <taxon>Magnoliopsida</taxon>
        <taxon>Liliopsida</taxon>
        <taxon>Poales</taxon>
        <taxon>Poaceae</taxon>
        <taxon>PACMAD clade</taxon>
        <taxon>Panicoideae</taxon>
        <taxon>Panicodae</taxon>
        <taxon>Paniceae</taxon>
        <taxon>Panicinae</taxon>
        <taxon>Panicum</taxon>
        <taxon>Panicum sect. Panicum</taxon>
    </lineage>
</organism>
<evidence type="ECO:0000313" key="3">
    <source>
        <dbReference type="Proteomes" id="UP000275267"/>
    </source>
</evidence>
<dbReference type="Proteomes" id="UP000275267">
    <property type="component" value="Unassembled WGS sequence"/>
</dbReference>
<proteinExistence type="predicted"/>
<name>A0A3L6QGW7_PANMI</name>
<protein>
    <submittedName>
        <fullName evidence="2">RINT1-like protein MAG2 isoform X1</fullName>
    </submittedName>
</protein>
<evidence type="ECO:0000313" key="2">
    <source>
        <dbReference type="EMBL" id="RLM78596.1"/>
    </source>
</evidence>
<feature type="region of interest" description="Disordered" evidence="1">
    <location>
        <begin position="176"/>
        <end position="214"/>
    </location>
</feature>
<gene>
    <name evidence="2" type="ORF">C2845_PM12G27080</name>
</gene>
<dbReference type="GO" id="GO:0006890">
    <property type="term" value="P:retrograde vesicle-mediated transport, Golgi to endoplasmic reticulum"/>
    <property type="evidence" value="ECO:0007669"/>
    <property type="project" value="InterPro"/>
</dbReference>
<dbReference type="GO" id="GO:0006888">
    <property type="term" value="P:endoplasmic reticulum to Golgi vesicle-mediated transport"/>
    <property type="evidence" value="ECO:0007669"/>
    <property type="project" value="InterPro"/>
</dbReference>
<sequence>MATAAALISTRLDVVTCPVSHAACDRGERHGGCVPASHGFPRHFPCACRARARPLCKRAGALPMGHGATVSEWTRVGSSRGAPRPRRRPGRVICTWTTHAPRRCVRACVRLMRPHDAYDGRGSVRPPTPASLLAFSGCVAVWGTLGGHTCLMLVGGEAPDEDLTKGGRSLCASVVADSPLGPREEKAGKNGRKKKISDGPAGGEVLKQHSAHGLKSPRGVIRSAMEAAAPPPPLPLRPDSNPGVRCFLDGRFRSAADLATAADVEAEIRGRCAELEALVSDLSVCIYEAAAAYSSCREAAGLVLRGVRDGLGALKASISTGVGEEVEVGTEKMQFEQLPALASEVARVEMVREYAETALKLNSLVGDVEDAVSFSVTRKLKSVGDNSEKTHHVVIGYLRNIEDILASVTTTRPQWACLLSAVDHRVDRSLAILRPQAIVDHRALLSSLGWPPSLAGSKFSSIDSGKQAEIVNPLFSMTGDLKSKYSESFLSLCHLQELQKRRKARQLKGHSVGNQLRQPLWVIEELVNPISTAAQHHFSKWTGKPEFVFALSYKIIRDFVDSMDEILQPLVDKAKLIGYSCREEWISGMVIALSSYLAKEIFPKQIELLQESSSSDADSTPYQARVSWLSLVDLMISFDKRTQDLISGTGLLLTVKDDDNWQRISVLSVFCDRPDWLEVWAEIEKQETLDKLKSAMESEKNWSTRNEGTMLEYGSDDYKSPVITTAVQQSLSLLIDRARPIPSIALRAEFIRMSASPIISEFLGYLLRRCQEAEGLTALADDNALLKVSQSINAARYFESTLTEWCEDVFYLEMENLSVNGEGGCIFQLEINHLKEFRVEWVSKITTVILRAFDSRSRDYLKNKRQWQEKSEGPAVSRAFIESLDYMQGQLSKLEGGLNALDFVTVWRSVASGVDQLLFASILTGGTKISNGGVERLQGDLSVLFAVFSAWCLRPEGFFPRLSEGLRLLKLDDQQVRDGVFTDKNWLREHGIRHLTAADTEKGCQENNRETVHTNNKFSGQTEVAVFGSYRAHSGAADTEENIVRLADRPTPCHGPCTALCVSLAKPVVLIDGGSQCNRVTAG</sequence>
<evidence type="ECO:0000256" key="1">
    <source>
        <dbReference type="SAM" id="MobiDB-lite"/>
    </source>
</evidence>
<accession>A0A3L6QGW7</accession>
<dbReference type="Pfam" id="PF04437">
    <property type="entry name" value="RINT1_TIP1"/>
    <property type="match status" value="1"/>
</dbReference>
<dbReference type="PANTHER" id="PTHR13520">
    <property type="entry name" value="RAD50-INTERACTING PROTEIN 1 RINT-1"/>
    <property type="match status" value="1"/>
</dbReference>
<dbReference type="AlphaFoldDB" id="A0A3L6QGW7"/>